<comment type="caution">
    <text evidence="1">The sequence shown here is derived from an EMBL/GenBank/DDBJ whole genome shotgun (WGS) entry which is preliminary data.</text>
</comment>
<dbReference type="EMBL" id="QPJQ01000016">
    <property type="protein sequence ID" value="RCX01963.1"/>
    <property type="molecule type" value="Genomic_DNA"/>
</dbReference>
<dbReference type="Gene3D" id="2.60.120.620">
    <property type="entry name" value="q2cbj1_9rhob like domain"/>
    <property type="match status" value="1"/>
</dbReference>
<dbReference type="PANTHER" id="PTHR31630">
    <property type="entry name" value="PHYTANOYL-COA DIOXYGENASE-RELATED-RELATED"/>
    <property type="match status" value="1"/>
</dbReference>
<dbReference type="InterPro" id="IPR008775">
    <property type="entry name" value="Phytyl_CoA_dOase-like"/>
</dbReference>
<reference evidence="1 2" key="1">
    <citation type="submission" date="2018-07" db="EMBL/GenBank/DDBJ databases">
        <title>Genomic Encyclopedia of Type Strains, Phase III (KMG-III): the genomes of soil and plant-associated and newly described type strains.</title>
        <authorList>
            <person name="Whitman W."/>
        </authorList>
    </citation>
    <scope>NUCLEOTIDE SEQUENCE [LARGE SCALE GENOMIC DNA]</scope>
    <source>
        <strain evidence="1 2">CECT 7731</strain>
    </source>
</reference>
<keyword evidence="1" id="KW-0223">Dioxygenase</keyword>
<dbReference type="Pfam" id="PF05721">
    <property type="entry name" value="PhyH"/>
    <property type="match status" value="1"/>
</dbReference>
<dbReference type="SUPFAM" id="SSF51197">
    <property type="entry name" value="Clavaminate synthase-like"/>
    <property type="match status" value="1"/>
</dbReference>
<dbReference type="PANTHER" id="PTHR31630:SF6">
    <property type="entry name" value="PHYTANOYL-COA DIOXYGENASE-RELATED"/>
    <property type="match status" value="1"/>
</dbReference>
<evidence type="ECO:0000313" key="1">
    <source>
        <dbReference type="EMBL" id="RCX01963.1"/>
    </source>
</evidence>
<accession>A0A368ZYG6</accession>
<dbReference type="RefSeq" id="WP_114412123.1">
    <property type="nucleotide sequence ID" value="NZ_QPJQ01000016.1"/>
</dbReference>
<name>A0A368ZYG6_9GAMM</name>
<dbReference type="AlphaFoldDB" id="A0A368ZYG6"/>
<dbReference type="Proteomes" id="UP000253506">
    <property type="component" value="Unassembled WGS sequence"/>
</dbReference>
<gene>
    <name evidence="1" type="ORF">DFP77_1169</name>
</gene>
<proteinExistence type="predicted"/>
<sequence>MTENLNTPGNRSAGRHVGVALCDIKKQLPLRVLTQEQFLHWQRRGFVVIPAAINSSQVRETVDFLWEFQDMSAKDSDTWYAPQRLDHAMTELNNSGMVEAYHHQTLWNNRQSPSVYNSFVDIWDKEALWSTIDRANLNPPNRGGREFTGFIHWDSDTSQTPLPISVQGVLALSDTDEETGGFQCVPDLYRDLAVWRESQRPDRNPFVPDLTGYETAFVAMKAGDLLIFNGLLPHGIRPNNSDRVRIAQYISMSPALDDNEIRDWRVDCFEQKSTPMGYAFPGDPRRWEKEKYPAAKLTPLGEKLLGKRLW</sequence>
<protein>
    <submittedName>
        <fullName evidence="1">Phytanoyl-CoA dioxygenase PhyH</fullName>
    </submittedName>
</protein>
<evidence type="ECO:0000313" key="2">
    <source>
        <dbReference type="Proteomes" id="UP000253506"/>
    </source>
</evidence>
<keyword evidence="1" id="KW-0560">Oxidoreductase</keyword>
<organism evidence="1 2">
    <name type="scientific">Marinomonas foliarum</name>
    <dbReference type="NCBI Taxonomy" id="491950"/>
    <lineage>
        <taxon>Bacteria</taxon>
        <taxon>Pseudomonadati</taxon>
        <taxon>Pseudomonadota</taxon>
        <taxon>Gammaproteobacteria</taxon>
        <taxon>Oceanospirillales</taxon>
        <taxon>Oceanospirillaceae</taxon>
        <taxon>Marinomonas</taxon>
    </lineage>
</organism>
<dbReference type="OrthoDB" id="1157001at2"/>
<dbReference type="GO" id="GO:0016706">
    <property type="term" value="F:2-oxoglutarate-dependent dioxygenase activity"/>
    <property type="evidence" value="ECO:0007669"/>
    <property type="project" value="UniProtKB-ARBA"/>
</dbReference>